<comment type="caution">
    <text evidence="2">The sequence shown here is derived from an EMBL/GenBank/DDBJ whole genome shotgun (WGS) entry which is preliminary data.</text>
</comment>
<proteinExistence type="predicted"/>
<organism evidence="2 3">
    <name type="scientific">Microbispora siamensis</name>
    <dbReference type="NCBI Taxonomy" id="564413"/>
    <lineage>
        <taxon>Bacteria</taxon>
        <taxon>Bacillati</taxon>
        <taxon>Actinomycetota</taxon>
        <taxon>Actinomycetes</taxon>
        <taxon>Streptosporangiales</taxon>
        <taxon>Streptosporangiaceae</taxon>
        <taxon>Microbispora</taxon>
    </lineage>
</organism>
<evidence type="ECO:0000256" key="1">
    <source>
        <dbReference type="SAM" id="SignalP"/>
    </source>
</evidence>
<keyword evidence="3" id="KW-1185">Reference proteome</keyword>
<dbReference type="RefSeq" id="WP_204047921.1">
    <property type="nucleotide sequence ID" value="NZ_BOOF01000006.1"/>
</dbReference>
<accession>A0ABQ4GHU9</accession>
<keyword evidence="1" id="KW-0732">Signal</keyword>
<dbReference type="Proteomes" id="UP000660454">
    <property type="component" value="Unassembled WGS sequence"/>
</dbReference>
<reference evidence="2 3" key="1">
    <citation type="submission" date="2021-01" db="EMBL/GenBank/DDBJ databases">
        <title>Whole genome shotgun sequence of Microbispora siamensis NBRC 104113.</title>
        <authorList>
            <person name="Komaki H."/>
            <person name="Tamura T."/>
        </authorList>
    </citation>
    <scope>NUCLEOTIDE SEQUENCE [LARGE SCALE GENOMIC DNA]</scope>
    <source>
        <strain evidence="2 3">NBRC 104113</strain>
    </source>
</reference>
<evidence type="ECO:0008006" key="4">
    <source>
        <dbReference type="Google" id="ProtNLM"/>
    </source>
</evidence>
<sequence>MRRFGAIVTAALAASIAAPAVLPATSCLARVEAAAGDDARGDRTGSGRALVPLRADPLTITVPGSVNLGSGARGGTISASMGTVTVSDSRGGIPSWTATVSATNFTTGSGTPTQTITTANVFYWSGPVTASSGVGTRNPGQPTAANRVALASPVTAFSGRKQATPMSTSWQPTLVITIPSNATAGVYTGTITHSVA</sequence>
<feature type="signal peptide" evidence="1">
    <location>
        <begin position="1"/>
        <end position="20"/>
    </location>
</feature>
<name>A0ABQ4GHU9_9ACTN</name>
<protein>
    <recommendedName>
        <fullName evidence="4">WxL domain-containing protein</fullName>
    </recommendedName>
</protein>
<feature type="chain" id="PRO_5045636744" description="WxL domain-containing protein" evidence="1">
    <location>
        <begin position="21"/>
        <end position="196"/>
    </location>
</feature>
<gene>
    <name evidence="2" type="ORF">Msi02_18450</name>
</gene>
<dbReference type="EMBL" id="BOOF01000006">
    <property type="protein sequence ID" value="GIH61028.1"/>
    <property type="molecule type" value="Genomic_DNA"/>
</dbReference>
<evidence type="ECO:0000313" key="2">
    <source>
        <dbReference type="EMBL" id="GIH61028.1"/>
    </source>
</evidence>
<evidence type="ECO:0000313" key="3">
    <source>
        <dbReference type="Proteomes" id="UP000660454"/>
    </source>
</evidence>